<proteinExistence type="predicted"/>
<sequence>MGMEVPATRKNGIWKKFTFLFWFKKNKNCKLWSFPLIELH</sequence>
<evidence type="ECO:0000313" key="1">
    <source>
        <dbReference type="EMBL" id="JAH98669.1"/>
    </source>
</evidence>
<accession>A0A0E9X7R6</accession>
<reference evidence="1" key="1">
    <citation type="submission" date="2014-11" db="EMBL/GenBank/DDBJ databases">
        <authorList>
            <person name="Amaro Gonzalez C."/>
        </authorList>
    </citation>
    <scope>NUCLEOTIDE SEQUENCE</scope>
</reference>
<dbReference type="EMBL" id="GBXM01009908">
    <property type="protein sequence ID" value="JAH98669.1"/>
    <property type="molecule type" value="Transcribed_RNA"/>
</dbReference>
<dbReference type="AlphaFoldDB" id="A0A0E9X7R6"/>
<reference evidence="1" key="2">
    <citation type="journal article" date="2015" name="Fish Shellfish Immunol.">
        <title>Early steps in the European eel (Anguilla anguilla)-Vibrio vulnificus interaction in the gills: Role of the RtxA13 toxin.</title>
        <authorList>
            <person name="Callol A."/>
            <person name="Pajuelo D."/>
            <person name="Ebbesson L."/>
            <person name="Teles M."/>
            <person name="MacKenzie S."/>
            <person name="Amaro C."/>
        </authorList>
    </citation>
    <scope>NUCLEOTIDE SEQUENCE</scope>
</reference>
<name>A0A0E9X7R6_ANGAN</name>
<protein>
    <submittedName>
        <fullName evidence="1">Uncharacterized protein</fullName>
    </submittedName>
</protein>
<organism evidence="1">
    <name type="scientific">Anguilla anguilla</name>
    <name type="common">European freshwater eel</name>
    <name type="synonym">Muraena anguilla</name>
    <dbReference type="NCBI Taxonomy" id="7936"/>
    <lineage>
        <taxon>Eukaryota</taxon>
        <taxon>Metazoa</taxon>
        <taxon>Chordata</taxon>
        <taxon>Craniata</taxon>
        <taxon>Vertebrata</taxon>
        <taxon>Euteleostomi</taxon>
        <taxon>Actinopterygii</taxon>
        <taxon>Neopterygii</taxon>
        <taxon>Teleostei</taxon>
        <taxon>Anguilliformes</taxon>
        <taxon>Anguillidae</taxon>
        <taxon>Anguilla</taxon>
    </lineage>
</organism>